<accession>A0A0R3MM02</accession>
<comment type="caution">
    <text evidence="1">The sequence shown here is derived from an EMBL/GenBank/DDBJ whole genome shotgun (WGS) entry which is preliminary data.</text>
</comment>
<evidence type="ECO:0000313" key="1">
    <source>
        <dbReference type="EMBL" id="KRR18515.1"/>
    </source>
</evidence>
<reference evidence="1 2" key="1">
    <citation type="submission" date="2014-03" db="EMBL/GenBank/DDBJ databases">
        <title>Bradyrhizobium valentinum sp. nov., isolated from effective nodules of Lupinus mariae-josephae, a lupine endemic of basic-lime soils in Eastern Spain.</title>
        <authorList>
            <person name="Duran D."/>
            <person name="Rey L."/>
            <person name="Navarro A."/>
            <person name="Busquets A."/>
            <person name="Imperial J."/>
            <person name="Ruiz-Argueso T."/>
        </authorList>
    </citation>
    <scope>NUCLEOTIDE SEQUENCE [LARGE SCALE GENOMIC DNA]</scope>
    <source>
        <strain evidence="1 2">CCBAU 23086</strain>
    </source>
</reference>
<gene>
    <name evidence="1" type="ORF">CQ14_24240</name>
</gene>
<dbReference type="AlphaFoldDB" id="A0A0R3MM02"/>
<protein>
    <submittedName>
        <fullName evidence="1">Uncharacterized protein</fullName>
    </submittedName>
</protein>
<evidence type="ECO:0000313" key="2">
    <source>
        <dbReference type="Proteomes" id="UP000051660"/>
    </source>
</evidence>
<dbReference type="Proteomes" id="UP000051660">
    <property type="component" value="Unassembled WGS sequence"/>
</dbReference>
<organism evidence="1 2">
    <name type="scientific">Bradyrhizobium lablabi</name>
    <dbReference type="NCBI Taxonomy" id="722472"/>
    <lineage>
        <taxon>Bacteria</taxon>
        <taxon>Pseudomonadati</taxon>
        <taxon>Pseudomonadota</taxon>
        <taxon>Alphaproteobacteria</taxon>
        <taxon>Hyphomicrobiales</taxon>
        <taxon>Nitrobacteraceae</taxon>
        <taxon>Bradyrhizobium</taxon>
    </lineage>
</organism>
<sequence>MTSIQYQEVDVTLSRKRPAVRDQTYMRIQWRYRPAVYFEYDRGEFAIWIGRNALHRYLAQSDRILPIVSGIDIGQEYQQGSHRSGYRR</sequence>
<dbReference type="EMBL" id="LLYB01000103">
    <property type="protein sequence ID" value="KRR18515.1"/>
    <property type="molecule type" value="Genomic_DNA"/>
</dbReference>
<proteinExistence type="predicted"/>
<name>A0A0R3MM02_9BRAD</name>